<dbReference type="InterPro" id="IPR000225">
    <property type="entry name" value="Armadillo"/>
</dbReference>
<keyword evidence="6" id="KW-1185">Reference proteome</keyword>
<feature type="region of interest" description="Disordered" evidence="2">
    <location>
        <begin position="34"/>
        <end position="54"/>
    </location>
</feature>
<dbReference type="Gene3D" id="1.25.10.10">
    <property type="entry name" value="Leucine-rich Repeat Variant"/>
    <property type="match status" value="1"/>
</dbReference>
<evidence type="ECO:0000313" key="5">
    <source>
        <dbReference type="EMBL" id="KAB2599141.1"/>
    </source>
</evidence>
<gene>
    <name evidence="5" type="ORF">D8674_009412</name>
</gene>
<evidence type="ECO:0000256" key="3">
    <source>
        <dbReference type="SAM" id="SignalP"/>
    </source>
</evidence>
<dbReference type="InterPro" id="IPR050693">
    <property type="entry name" value="Hsp70_NEF-Inhibitors"/>
</dbReference>
<accession>A0A5N5FB20</accession>
<sequence length="626" mass="68902">MARVSSWILVLMVVAMAVKAERNINNTGKVYWSSAEDEAQDQTRTQPRDDDTAVADLDADGGFSSLEGMLQWAIGHSDPVQLKEKARDVERLSPADLNDRRLEIKQLMDELKTPSDAQLMQIAIDDLSNSSLSLEDRHRALEELLVLVEPIDNANDLNKLGGIAAVIRELNHGDVDTRKLAAWVLGTASQNNPVVQKQVLEHGALPKLVKMVKSSFVEEATKALFAVSALIRNNVGGQELFYVEDGHLVLQDIMSDASIDIRLRRKAVFLLGDLAECQLENMDKDELPFFSNRVFLKSVVDLTSSADLDLQEKALIALKNLLQLRTTEALVFKNFCGLDGALERLRQRLQGLMVDEDHRDYAVDVESIRNEVQQIFDRKLEKVATRLVVFGGNASSYMMRMQSLNNITYLETSGALETYTSTSSNALLSTSPSVPSGAASARLRARMVGAGIWGRRKTGGGGRVCMIACKSSIGGDGGGKKGVPSSNYVVPLDKSFSYTNSSCITRPLAEILRDLNKRIPDNIIQTPPENPSSTFIPWYHANRMLSFYAPGWCGEIRDVIFSDNGSVTVVYRVTVRGSDGEAHRESTGTVTPSDVDIVDPVAAAEQLAFVRACSRFGLGLYLYHED</sequence>
<name>A0A5N5FB20_9ROSA</name>
<feature type="domain" description="Nucleotide exchange factor Fes1" evidence="4">
    <location>
        <begin position="66"/>
        <end position="157"/>
    </location>
</feature>
<dbReference type="SUPFAM" id="SSF48371">
    <property type="entry name" value="ARM repeat"/>
    <property type="match status" value="1"/>
</dbReference>
<organism evidence="5 6">
    <name type="scientific">Pyrus ussuriensis x Pyrus communis</name>
    <dbReference type="NCBI Taxonomy" id="2448454"/>
    <lineage>
        <taxon>Eukaryota</taxon>
        <taxon>Viridiplantae</taxon>
        <taxon>Streptophyta</taxon>
        <taxon>Embryophyta</taxon>
        <taxon>Tracheophyta</taxon>
        <taxon>Spermatophyta</taxon>
        <taxon>Magnoliopsida</taxon>
        <taxon>eudicotyledons</taxon>
        <taxon>Gunneridae</taxon>
        <taxon>Pentapetalae</taxon>
        <taxon>rosids</taxon>
        <taxon>fabids</taxon>
        <taxon>Rosales</taxon>
        <taxon>Rosaceae</taxon>
        <taxon>Amygdaloideae</taxon>
        <taxon>Maleae</taxon>
        <taxon>Pyrus</taxon>
    </lineage>
</organism>
<dbReference type="Pfam" id="PF08609">
    <property type="entry name" value="Fes1"/>
    <property type="match status" value="1"/>
</dbReference>
<dbReference type="AlphaFoldDB" id="A0A5N5FB20"/>
<protein>
    <submittedName>
        <fullName evidence="5">Hsp70 nucleotide exchange factor FES1</fullName>
    </submittedName>
</protein>
<comment type="caution">
    <text evidence="5">The sequence shown here is derived from an EMBL/GenBank/DDBJ whole genome shotgun (WGS) entry which is preliminary data.</text>
</comment>
<dbReference type="PANTHER" id="PTHR19316:SF32">
    <property type="entry name" value="ARM REPEAT SUPERFAMILY PROTEIN"/>
    <property type="match status" value="1"/>
</dbReference>
<dbReference type="SMART" id="SM00185">
    <property type="entry name" value="ARM"/>
    <property type="match status" value="3"/>
</dbReference>
<keyword evidence="3" id="KW-0732">Signal</keyword>
<dbReference type="GO" id="GO:0005783">
    <property type="term" value="C:endoplasmic reticulum"/>
    <property type="evidence" value="ECO:0007669"/>
    <property type="project" value="TreeGrafter"/>
</dbReference>
<dbReference type="OrthoDB" id="10250458at2759"/>
<reference evidence="6" key="2">
    <citation type="submission" date="2019-10" db="EMBL/GenBank/DDBJ databases">
        <title>A de novo genome assembly of a pear dwarfing rootstock.</title>
        <authorList>
            <person name="Wang F."/>
            <person name="Wang J."/>
            <person name="Li S."/>
            <person name="Zhang Y."/>
            <person name="Fang M."/>
            <person name="Ma L."/>
            <person name="Zhao Y."/>
            <person name="Jiang S."/>
        </authorList>
    </citation>
    <scope>NUCLEOTIDE SEQUENCE [LARGE SCALE GENOMIC DNA]</scope>
</reference>
<proteinExistence type="predicted"/>
<dbReference type="Proteomes" id="UP000327157">
    <property type="component" value="Chromosome 13"/>
</dbReference>
<keyword evidence="1" id="KW-0677">Repeat</keyword>
<dbReference type="InterPro" id="IPR011989">
    <property type="entry name" value="ARM-like"/>
</dbReference>
<feature type="signal peptide" evidence="3">
    <location>
        <begin position="1"/>
        <end position="20"/>
    </location>
</feature>
<dbReference type="InterPro" id="IPR013918">
    <property type="entry name" value="Nucleotide_exch_fac_Fes1"/>
</dbReference>
<feature type="chain" id="PRO_5024345747" evidence="3">
    <location>
        <begin position="21"/>
        <end position="626"/>
    </location>
</feature>
<evidence type="ECO:0000256" key="2">
    <source>
        <dbReference type="SAM" id="MobiDB-lite"/>
    </source>
</evidence>
<evidence type="ECO:0000256" key="1">
    <source>
        <dbReference type="ARBA" id="ARBA00022737"/>
    </source>
</evidence>
<reference evidence="5 6" key="3">
    <citation type="submission" date="2019-11" db="EMBL/GenBank/DDBJ databases">
        <title>A de novo genome assembly of a pear dwarfing rootstock.</title>
        <authorList>
            <person name="Wang F."/>
            <person name="Wang J."/>
            <person name="Li S."/>
            <person name="Zhang Y."/>
            <person name="Fang M."/>
            <person name="Ma L."/>
            <person name="Zhao Y."/>
            <person name="Jiang S."/>
        </authorList>
    </citation>
    <scope>NUCLEOTIDE SEQUENCE [LARGE SCALE GENOMIC DNA]</scope>
    <source>
        <strain evidence="5">S2</strain>
        <tissue evidence="5">Leaf</tissue>
    </source>
</reference>
<dbReference type="EMBL" id="SMOL01000753">
    <property type="protein sequence ID" value="KAB2599141.1"/>
    <property type="molecule type" value="Genomic_DNA"/>
</dbReference>
<dbReference type="GO" id="GO:0000774">
    <property type="term" value="F:adenyl-nucleotide exchange factor activity"/>
    <property type="evidence" value="ECO:0007669"/>
    <property type="project" value="TreeGrafter"/>
</dbReference>
<evidence type="ECO:0000259" key="4">
    <source>
        <dbReference type="Pfam" id="PF08609"/>
    </source>
</evidence>
<dbReference type="InterPro" id="IPR016024">
    <property type="entry name" value="ARM-type_fold"/>
</dbReference>
<dbReference type="PANTHER" id="PTHR19316">
    <property type="entry name" value="PROTEIN FOLDING REGULATOR"/>
    <property type="match status" value="1"/>
</dbReference>
<evidence type="ECO:0000313" key="6">
    <source>
        <dbReference type="Proteomes" id="UP000327157"/>
    </source>
</evidence>
<reference evidence="5 6" key="1">
    <citation type="submission" date="2019-09" db="EMBL/GenBank/DDBJ databases">
        <authorList>
            <person name="Ou C."/>
        </authorList>
    </citation>
    <scope>NUCLEOTIDE SEQUENCE [LARGE SCALE GENOMIC DNA]</scope>
    <source>
        <strain evidence="5">S2</strain>
        <tissue evidence="5">Leaf</tissue>
    </source>
</reference>